<protein>
    <submittedName>
        <fullName evidence="1">Uncharacterized protein</fullName>
    </submittedName>
</protein>
<name>A0ACD3YQN0_FUSSC</name>
<reference evidence="1" key="1">
    <citation type="submission" date="2021-11" db="EMBL/GenBank/DDBJ databases">
        <title>Fusarium solani-melongenae Genome sequencing and assembly.</title>
        <authorList>
            <person name="Xie S."/>
            <person name="Huang L."/>
            <person name="Zhang X."/>
        </authorList>
    </citation>
    <scope>NUCLEOTIDE SEQUENCE</scope>
    <source>
        <strain evidence="1">CRI 24-3</strain>
    </source>
</reference>
<dbReference type="EMBL" id="CP090031">
    <property type="protein sequence ID" value="UPK91239.1"/>
    <property type="molecule type" value="Genomic_DNA"/>
</dbReference>
<gene>
    <name evidence="1" type="ORF">LCI18_002174</name>
</gene>
<keyword evidence="2" id="KW-1185">Reference proteome</keyword>
<proteinExistence type="predicted"/>
<organism evidence="1 2">
    <name type="scientific">Fusarium solani subsp. cucurbitae</name>
    <name type="common">Neocosmosporum cucurbitae</name>
    <dbReference type="NCBI Taxonomy" id="2747967"/>
    <lineage>
        <taxon>Eukaryota</taxon>
        <taxon>Fungi</taxon>
        <taxon>Dikarya</taxon>
        <taxon>Ascomycota</taxon>
        <taxon>Pezizomycotina</taxon>
        <taxon>Sordariomycetes</taxon>
        <taxon>Hypocreomycetidae</taxon>
        <taxon>Hypocreales</taxon>
        <taxon>Nectriaceae</taxon>
        <taxon>Fusarium</taxon>
        <taxon>Fusarium solani species complex</taxon>
    </lineage>
</organism>
<dbReference type="Proteomes" id="UP000830768">
    <property type="component" value="Chromosome 2"/>
</dbReference>
<evidence type="ECO:0000313" key="2">
    <source>
        <dbReference type="Proteomes" id="UP000830768"/>
    </source>
</evidence>
<evidence type="ECO:0000313" key="1">
    <source>
        <dbReference type="EMBL" id="UPK91239.1"/>
    </source>
</evidence>
<accession>A0ACD3YQN0</accession>
<sequence length="1048" mass="119489">MDPLASISAAASILGVIQFGGSLLKTVREIHNSTSGLTVENTKVERDCFELRHKAEDLRRFAKNNAESFPSGEDGEELIRISEKCVKATEEILRSLDHVREKQLKIQREQSSQDGSSSGFVPGQKTDEVKRRRLKTLRQAIRAVWKNDEAAKALQTLSDLRGQLELHILSVVQKEQATASILADYRFQALQKSNQDLVQKILENRDIFAEEIRTRVDALWERTESSLVQAIARIDERIPSNQETEKTVRRALLGCLRFSSISQRYEEVAEAHRSTFEWIFKADKSGVTTGSDFPRWLEHGNGLYWLSGKAASGKSTLMRYIIDSGRAYELLGRWASGYDLEVFSFFFWSSGTPEQRSLSGIFRSILYQYLSKYRDQCETILPCAYDDVYRCHVFKQHGPNISWTAGKLEDAFEKLINSTSHKRLCLFIDGLDEYQGDHAAMARFLAKVGTYSHVKICVSSRPWLQIENAFKSCPTLRLQDLTKNDIFVYVEDRLSANENWTGLCTEQPSEATKVIKEIVATANGVFLWVKLILNSLIKGLDLADDFEDVTKQLRHLPRELEELYSHMLKTIDPPFYLEEAAMFFEILRTARQSQKHAMIDTGGDEWSGGVMSITTLALADRKNHKLFSQNDSVNSSNDFITSLCRKTDNRLKSRCMGLLEVNGTRRKPYENHTVSYIHRTLRDFLERPDVRVMIQNAIKDDQFSPSLSLARSYTFQIQLTLPHFTTSPSLGVWQSTQVAMKYASITEGKHTSQVQSLLHQLNLMMGEHQKKYDTSDYHWSTESLLHGGEENRSDREDDTFLSFCIQKGVHNYVRSILQQNAGLVNRQKGRPLLDYAVSSLIDEPHNDARCRMCKLLLEHGASPNEIHKDVSPWAKLVLYLARNRALFDGDSLTTQTPAWLDLVTLFISRKASLTITVTDQRLGESMTARQILEDTFLLNTQRSTSTLKKVLEEHSREDQTEQLSPRSPTPVLNTNATTLDEDHSEMSRGWLALEEAHRAARPRDMRVQSYGTFGRSEATTENPALLATLWSILCCDWSRESDNFYPGM</sequence>